<accession>A0ABZ3JB05</accession>
<evidence type="ECO:0000259" key="2">
    <source>
        <dbReference type="Pfam" id="PF00589"/>
    </source>
</evidence>
<dbReference type="Gene3D" id="1.10.443.10">
    <property type="entry name" value="Intergrase catalytic core"/>
    <property type="match status" value="1"/>
</dbReference>
<dbReference type="SUPFAM" id="SSF56349">
    <property type="entry name" value="DNA breaking-rejoining enzymes"/>
    <property type="match status" value="1"/>
</dbReference>
<reference evidence="3" key="1">
    <citation type="submission" date="2024-05" db="EMBL/GenBank/DDBJ databases">
        <title>Isolation and characterization of Sporomusa carbonis sp. nov., a carboxydotrophic hydrogenogen in the genus of Sporomusa isolated from a charcoal burning pile.</title>
        <authorList>
            <person name="Boeer T."/>
            <person name="Rosenbaum F."/>
            <person name="Eysell L."/>
            <person name="Mueller V."/>
            <person name="Daniel R."/>
            <person name="Poehlein A."/>
        </authorList>
    </citation>
    <scope>NUCLEOTIDE SEQUENCE [LARGE SCALE GENOMIC DNA]</scope>
    <source>
        <strain evidence="3">DSM 3132</strain>
    </source>
</reference>
<name>A0ABZ3JB05_SPOA4</name>
<gene>
    <name evidence="3" type="ORF">SPACI_054390</name>
</gene>
<dbReference type="EMBL" id="CP155571">
    <property type="protein sequence ID" value="XFO75321.1"/>
    <property type="molecule type" value="Genomic_DNA"/>
</dbReference>
<protein>
    <recommendedName>
        <fullName evidence="2">Tyr recombinase domain-containing protein</fullName>
    </recommendedName>
</protein>
<evidence type="ECO:0000256" key="1">
    <source>
        <dbReference type="ARBA" id="ARBA00023172"/>
    </source>
</evidence>
<dbReference type="Proteomes" id="UP000216052">
    <property type="component" value="Chromosome"/>
</dbReference>
<proteinExistence type="predicted"/>
<dbReference type="InterPro" id="IPR002104">
    <property type="entry name" value="Integrase_catalytic"/>
</dbReference>
<dbReference type="Pfam" id="PF00589">
    <property type="entry name" value="Phage_integrase"/>
    <property type="match status" value="1"/>
</dbReference>
<feature type="domain" description="Tyr recombinase" evidence="2">
    <location>
        <begin position="87"/>
        <end position="226"/>
    </location>
</feature>
<keyword evidence="4" id="KW-1185">Reference proteome</keyword>
<evidence type="ECO:0000313" key="3">
    <source>
        <dbReference type="EMBL" id="XFO75321.1"/>
    </source>
</evidence>
<organism evidence="3 4">
    <name type="scientific">Sporomusa acidovorans (strain ATCC 49682 / DSM 3132 / Mol)</name>
    <dbReference type="NCBI Taxonomy" id="1123286"/>
    <lineage>
        <taxon>Bacteria</taxon>
        <taxon>Bacillati</taxon>
        <taxon>Bacillota</taxon>
        <taxon>Negativicutes</taxon>
        <taxon>Selenomonadales</taxon>
        <taxon>Sporomusaceae</taxon>
        <taxon>Sporomusa</taxon>
    </lineage>
</organism>
<dbReference type="InterPro" id="IPR013762">
    <property type="entry name" value="Integrase-like_cat_sf"/>
</dbReference>
<sequence>MFSRNCLSYGLFFFSLTLIAHDATIEHHHRFIRRVLNHALFEDEIIKKNVASHMVLLDPEQPDDYDPDEELVKVFTQDEITTLEEKAIDNPHGPLLAVALRTGMRREELLLTWDCVNEKEGTIFIKKALSVTKEKGYRIKPTKNKQKRKIEATPEVFTALAQQSKMQAAHKLRLGEHYRKDLNLVFCAEDGYYYHPNMPTRWFPNFCEKIGITRLTSHCLRHYVESQVMGSVLIFCPNFGLFLLEHSP</sequence>
<keyword evidence="1" id="KW-0233">DNA recombination</keyword>
<evidence type="ECO:0000313" key="4">
    <source>
        <dbReference type="Proteomes" id="UP000216052"/>
    </source>
</evidence>
<dbReference type="InterPro" id="IPR011010">
    <property type="entry name" value="DNA_brk_join_enz"/>
</dbReference>